<proteinExistence type="predicted"/>
<gene>
    <name evidence="1" type="ORF">BO85DRAFT_198204</name>
</gene>
<sequence>MIQQHNLSSDFGSKRREKPPCCVRNKEINGLRGGLIFFFLFGSEERPKSMDHELYNNKPQARGVRAIMVATGCEWSQKDTRCTVAQCGSGQSAVDERERERRDRSPTTMELTRYYLLCCSKVRGLVIMRTIRSSMITGSHQLKKKKKKSQSATPHLWVIRASRQIAIRPYNMLKDR</sequence>
<evidence type="ECO:0000313" key="1">
    <source>
        <dbReference type="EMBL" id="RAH52554.1"/>
    </source>
</evidence>
<name>A0A8G1QS13_9EURO</name>
<keyword evidence="2" id="KW-1185">Reference proteome</keyword>
<evidence type="ECO:0000313" key="2">
    <source>
        <dbReference type="Proteomes" id="UP000249526"/>
    </source>
</evidence>
<protein>
    <submittedName>
        <fullName evidence="1">Uncharacterized protein</fullName>
    </submittedName>
</protein>
<dbReference type="AlphaFoldDB" id="A0A8G1QS13"/>
<dbReference type="GeneID" id="37157905"/>
<organism evidence="1 2">
    <name type="scientific">Aspergillus piperis CBS 112811</name>
    <dbReference type="NCBI Taxonomy" id="1448313"/>
    <lineage>
        <taxon>Eukaryota</taxon>
        <taxon>Fungi</taxon>
        <taxon>Dikarya</taxon>
        <taxon>Ascomycota</taxon>
        <taxon>Pezizomycotina</taxon>
        <taxon>Eurotiomycetes</taxon>
        <taxon>Eurotiomycetidae</taxon>
        <taxon>Eurotiales</taxon>
        <taxon>Aspergillaceae</taxon>
        <taxon>Aspergillus</taxon>
        <taxon>Aspergillus subgen. Circumdati</taxon>
    </lineage>
</organism>
<dbReference type="RefSeq" id="XP_025510476.1">
    <property type="nucleotide sequence ID" value="XM_025654503.1"/>
</dbReference>
<dbReference type="EMBL" id="KZ825083">
    <property type="protein sequence ID" value="RAH52554.1"/>
    <property type="molecule type" value="Genomic_DNA"/>
</dbReference>
<dbReference type="Proteomes" id="UP000249526">
    <property type="component" value="Unassembled WGS sequence"/>
</dbReference>
<reference evidence="1 2" key="1">
    <citation type="submission" date="2018-02" db="EMBL/GenBank/DDBJ databases">
        <title>The genomes of Aspergillus section Nigri reveals drivers in fungal speciation.</title>
        <authorList>
            <consortium name="DOE Joint Genome Institute"/>
            <person name="Vesth T.C."/>
            <person name="Nybo J."/>
            <person name="Theobald S."/>
            <person name="Brandl J."/>
            <person name="Frisvad J.C."/>
            <person name="Nielsen K.F."/>
            <person name="Lyhne E.K."/>
            <person name="Kogle M.E."/>
            <person name="Kuo A."/>
            <person name="Riley R."/>
            <person name="Clum A."/>
            <person name="Nolan M."/>
            <person name="Lipzen A."/>
            <person name="Salamov A."/>
            <person name="Henrissat B."/>
            <person name="Wiebenga A."/>
            <person name="De vries R.P."/>
            <person name="Grigoriev I.V."/>
            <person name="Mortensen U.H."/>
            <person name="Andersen M.R."/>
            <person name="Baker S.E."/>
        </authorList>
    </citation>
    <scope>NUCLEOTIDE SEQUENCE [LARGE SCALE GENOMIC DNA]</scope>
    <source>
        <strain evidence="1 2">CBS 112811</strain>
    </source>
</reference>
<accession>A0A8G1QS13</accession>